<reference evidence="2" key="2">
    <citation type="submission" date="2020-09" db="EMBL/GenBank/DDBJ databases">
        <authorList>
            <person name="Sun Q."/>
            <person name="Zhou Y."/>
        </authorList>
    </citation>
    <scope>NUCLEOTIDE SEQUENCE</scope>
    <source>
        <strain evidence="2">CGMCC 1.15794</strain>
    </source>
</reference>
<evidence type="ECO:0000313" key="2">
    <source>
        <dbReference type="EMBL" id="GGH36208.1"/>
    </source>
</evidence>
<dbReference type="EMBL" id="BMJY01000001">
    <property type="protein sequence ID" value="GGH36208.1"/>
    <property type="molecule type" value="Genomic_DNA"/>
</dbReference>
<dbReference type="Proteomes" id="UP000657592">
    <property type="component" value="Unassembled WGS sequence"/>
</dbReference>
<protein>
    <submittedName>
        <fullName evidence="2">Uncharacterized protein</fullName>
    </submittedName>
</protein>
<reference evidence="2" key="1">
    <citation type="journal article" date="2014" name="Int. J. Syst. Evol. Microbiol.">
        <title>Complete genome sequence of Corynebacterium casei LMG S-19264T (=DSM 44701T), isolated from a smear-ripened cheese.</title>
        <authorList>
            <consortium name="US DOE Joint Genome Institute (JGI-PGF)"/>
            <person name="Walter F."/>
            <person name="Albersmeier A."/>
            <person name="Kalinowski J."/>
            <person name="Ruckert C."/>
        </authorList>
    </citation>
    <scope>NUCLEOTIDE SEQUENCE</scope>
    <source>
        <strain evidence="2">CGMCC 1.15794</strain>
    </source>
</reference>
<dbReference type="AlphaFoldDB" id="A0A917IBV4"/>
<comment type="caution">
    <text evidence="2">The sequence shown here is derived from an EMBL/GenBank/DDBJ whole genome shotgun (WGS) entry which is preliminary data.</text>
</comment>
<name>A0A917IBV4_9MICO</name>
<sequence>MPTISSISGSPRKACSSPVPEFPLAPTIAILIAAPIRVARPGVEAHPIRAPDPGPADEGGPRGCGHAPQSLGVMSRDVVSRHGAELVLG</sequence>
<evidence type="ECO:0000256" key="1">
    <source>
        <dbReference type="SAM" id="MobiDB-lite"/>
    </source>
</evidence>
<proteinExistence type="predicted"/>
<accession>A0A917IBV4</accession>
<gene>
    <name evidence="2" type="ORF">GCM10010921_05240</name>
</gene>
<feature type="region of interest" description="Disordered" evidence="1">
    <location>
        <begin position="44"/>
        <end position="70"/>
    </location>
</feature>
<evidence type="ECO:0000313" key="3">
    <source>
        <dbReference type="Proteomes" id="UP000657592"/>
    </source>
</evidence>
<organism evidence="2 3">
    <name type="scientific">Microbacterium album</name>
    <dbReference type="NCBI Taxonomy" id="2053191"/>
    <lineage>
        <taxon>Bacteria</taxon>
        <taxon>Bacillati</taxon>
        <taxon>Actinomycetota</taxon>
        <taxon>Actinomycetes</taxon>
        <taxon>Micrococcales</taxon>
        <taxon>Microbacteriaceae</taxon>
        <taxon>Microbacterium</taxon>
    </lineage>
</organism>
<keyword evidence="3" id="KW-1185">Reference proteome</keyword>